<evidence type="ECO:0000256" key="4">
    <source>
        <dbReference type="ARBA" id="ARBA00022723"/>
    </source>
</evidence>
<keyword evidence="8" id="KW-0238">DNA-binding</keyword>
<dbReference type="GO" id="GO:0008270">
    <property type="term" value="F:zinc ion binding"/>
    <property type="evidence" value="ECO:0007669"/>
    <property type="project" value="UniProtKB-KW"/>
</dbReference>
<keyword evidence="4" id="KW-0479">Metal-binding</keyword>
<reference evidence="13 14" key="1">
    <citation type="journal article" date="2023" name="Genes (Basel)">
        <title>Chromosome-Level Genome Assembly and Circadian Gene Repertoire of the Patagonia Blennie Eleginops maclovinus-The Closest Ancestral Proxy of Antarctic Cryonotothenioids.</title>
        <authorList>
            <person name="Cheng C.C."/>
            <person name="Rivera-Colon A.G."/>
            <person name="Minhas B.F."/>
            <person name="Wilson L."/>
            <person name="Rayamajhi N."/>
            <person name="Vargas-Chacoff L."/>
            <person name="Catchen J.M."/>
        </authorList>
    </citation>
    <scope>NUCLEOTIDE SEQUENCE [LARGE SCALE GENOMIC DNA]</scope>
    <source>
        <strain evidence="13">JMC-PN-2008</strain>
    </source>
</reference>
<dbReference type="GO" id="GO:0005668">
    <property type="term" value="C:RNA polymerase transcription factor SL1 complex"/>
    <property type="evidence" value="ECO:0007669"/>
    <property type="project" value="TreeGrafter"/>
</dbReference>
<dbReference type="GO" id="GO:0070860">
    <property type="term" value="C:RNA polymerase I core factor complex"/>
    <property type="evidence" value="ECO:0007669"/>
    <property type="project" value="InterPro"/>
</dbReference>
<protein>
    <recommendedName>
        <fullName evidence="3">TATA box-binding protein-associated factor RNA polymerase I subunit B</fullName>
    </recommendedName>
    <alternativeName>
        <fullName evidence="11">TATA box-binding protein-associated factor 1B</fullName>
    </alternativeName>
</protein>
<evidence type="ECO:0000256" key="8">
    <source>
        <dbReference type="ARBA" id="ARBA00023125"/>
    </source>
</evidence>
<evidence type="ECO:0000256" key="5">
    <source>
        <dbReference type="ARBA" id="ARBA00022771"/>
    </source>
</evidence>
<proteinExistence type="inferred from homology"/>
<organism evidence="13 14">
    <name type="scientific">Eleginops maclovinus</name>
    <name type="common">Patagonian blennie</name>
    <name type="synonym">Eleginus maclovinus</name>
    <dbReference type="NCBI Taxonomy" id="56733"/>
    <lineage>
        <taxon>Eukaryota</taxon>
        <taxon>Metazoa</taxon>
        <taxon>Chordata</taxon>
        <taxon>Craniata</taxon>
        <taxon>Vertebrata</taxon>
        <taxon>Euteleostomi</taxon>
        <taxon>Actinopterygii</taxon>
        <taxon>Neopterygii</taxon>
        <taxon>Teleostei</taxon>
        <taxon>Neoteleostei</taxon>
        <taxon>Acanthomorphata</taxon>
        <taxon>Eupercaria</taxon>
        <taxon>Perciformes</taxon>
        <taxon>Notothenioidei</taxon>
        <taxon>Eleginopidae</taxon>
        <taxon>Eleginops</taxon>
    </lineage>
</organism>
<evidence type="ECO:0000256" key="1">
    <source>
        <dbReference type="ARBA" id="ARBA00004604"/>
    </source>
</evidence>
<comment type="subcellular location">
    <subcellularLocation>
        <location evidence="1">Nucleus</location>
        <location evidence="1">Nucleolus</location>
    </subcellularLocation>
</comment>
<dbReference type="Pfam" id="PF11781">
    <property type="entry name" value="Zn_ribbon_RRN7"/>
    <property type="match status" value="1"/>
</dbReference>
<feature type="domain" description="RRN7-type" evidence="12">
    <location>
        <begin position="8"/>
        <end position="39"/>
    </location>
</feature>
<dbReference type="Proteomes" id="UP001346869">
    <property type="component" value="Unassembled WGS sequence"/>
</dbReference>
<name>A0AAN7WZE2_ELEMC</name>
<evidence type="ECO:0000256" key="6">
    <source>
        <dbReference type="ARBA" id="ARBA00022833"/>
    </source>
</evidence>
<evidence type="ECO:0000256" key="11">
    <source>
        <dbReference type="ARBA" id="ARBA00032500"/>
    </source>
</evidence>
<dbReference type="GO" id="GO:0001164">
    <property type="term" value="F:RNA polymerase I core promoter sequence-specific DNA binding"/>
    <property type="evidence" value="ECO:0007669"/>
    <property type="project" value="InterPro"/>
</dbReference>
<comment type="caution">
    <text evidence="13">The sequence shown here is derived from an EMBL/GenBank/DDBJ whole genome shotgun (WGS) entry which is preliminary data.</text>
</comment>
<keyword evidence="9" id="KW-0804">Transcription</keyword>
<keyword evidence="6" id="KW-0862">Zinc</keyword>
<dbReference type="AlphaFoldDB" id="A0AAN7WZE2"/>
<keyword evidence="14" id="KW-1185">Reference proteome</keyword>
<keyword evidence="5" id="KW-0863">Zinc-finger</keyword>
<evidence type="ECO:0000256" key="10">
    <source>
        <dbReference type="ARBA" id="ARBA00023242"/>
    </source>
</evidence>
<dbReference type="PANTHER" id="PTHR31576:SF2">
    <property type="entry name" value="TATA BOX-BINDING PROTEIN-ASSOCIATED FACTOR RNA POLYMERASE I SUBUNIT B"/>
    <property type="match status" value="1"/>
</dbReference>
<comment type="similarity">
    <text evidence="2">Belongs to the RRN7/TAF1B family.</text>
</comment>
<gene>
    <name evidence="13" type="ORF">PBY51_006369</name>
</gene>
<dbReference type="PANTHER" id="PTHR31576">
    <property type="entry name" value="TATA BOX-BINDING PROTEIN-ASSOCIATED FACTOR RNA POLYMERASE I SUBUNIT B"/>
    <property type="match status" value="1"/>
</dbReference>
<evidence type="ECO:0000256" key="7">
    <source>
        <dbReference type="ARBA" id="ARBA00023015"/>
    </source>
</evidence>
<evidence type="ECO:0000256" key="3">
    <source>
        <dbReference type="ARBA" id="ARBA00018994"/>
    </source>
</evidence>
<sequence>MDEEQTAGYREPCMVCSAVDWGVSDEGRFFCKSCHNVIERTREVVDPNLTPGATRISTIGRGTRTKKTEHGRQWKVCEGFQFILRNQADTLVSLGVSAHFKVQNSNCYHGAAAEGLGAGPWSRC</sequence>
<evidence type="ECO:0000259" key="12">
    <source>
        <dbReference type="Pfam" id="PF11781"/>
    </source>
</evidence>
<evidence type="ECO:0000313" key="13">
    <source>
        <dbReference type="EMBL" id="KAK5852515.1"/>
    </source>
</evidence>
<evidence type="ECO:0000313" key="14">
    <source>
        <dbReference type="Proteomes" id="UP001346869"/>
    </source>
</evidence>
<evidence type="ECO:0000256" key="9">
    <source>
        <dbReference type="ARBA" id="ARBA00023163"/>
    </source>
</evidence>
<dbReference type="InterPro" id="IPR021752">
    <property type="entry name" value="TF_Rrn7_Zf"/>
</dbReference>
<reference evidence="13 14" key="2">
    <citation type="journal article" date="2023" name="Mol. Biol. Evol.">
        <title>Genomics of Secondarily Temperate Adaptation in the Only Non-Antarctic Icefish.</title>
        <authorList>
            <person name="Rivera-Colon A.G."/>
            <person name="Rayamajhi N."/>
            <person name="Minhas B.F."/>
            <person name="Madrigal G."/>
            <person name="Bilyk K.T."/>
            <person name="Yoon V."/>
            <person name="Hune M."/>
            <person name="Gregory S."/>
            <person name="Cheng C.H.C."/>
            <person name="Catchen J.M."/>
        </authorList>
    </citation>
    <scope>NUCLEOTIDE SEQUENCE [LARGE SCALE GENOMIC DNA]</scope>
    <source>
        <strain evidence="13">JMC-PN-2008</strain>
    </source>
</reference>
<keyword evidence="10" id="KW-0539">Nucleus</keyword>
<evidence type="ECO:0000256" key="2">
    <source>
        <dbReference type="ARBA" id="ARBA00006899"/>
    </source>
</evidence>
<dbReference type="InterPro" id="IPR033599">
    <property type="entry name" value="TAF1B/Rrn7"/>
</dbReference>
<dbReference type="EMBL" id="JAUZQC010000020">
    <property type="protein sequence ID" value="KAK5852515.1"/>
    <property type="molecule type" value="Genomic_DNA"/>
</dbReference>
<keyword evidence="7" id="KW-0805">Transcription regulation</keyword>
<dbReference type="GO" id="GO:0042790">
    <property type="term" value="P:nucleolar large rRNA transcription by RNA polymerase I"/>
    <property type="evidence" value="ECO:0007669"/>
    <property type="project" value="TreeGrafter"/>
</dbReference>
<accession>A0AAN7WZE2</accession>